<dbReference type="InterPro" id="IPR041588">
    <property type="entry name" value="Integrase_H2C2"/>
</dbReference>
<dbReference type="CDD" id="cd09274">
    <property type="entry name" value="RNase_HI_RT_Ty3"/>
    <property type="match status" value="1"/>
</dbReference>
<keyword evidence="6" id="KW-0255">Endonuclease</keyword>
<evidence type="ECO:0000313" key="12">
    <source>
        <dbReference type="Proteomes" id="UP000830375"/>
    </source>
</evidence>
<protein>
    <recommendedName>
        <fullName evidence="9">Gypsy retrotransposon integrase-like protein 1</fullName>
        <ecNumber evidence="2">3.1.26.4</ecNumber>
    </recommendedName>
</protein>
<evidence type="ECO:0000259" key="10">
    <source>
        <dbReference type="PROSITE" id="PS50994"/>
    </source>
</evidence>
<comment type="caution">
    <text evidence="11">The sequence shown here is derived from an EMBL/GenBank/DDBJ whole genome shotgun (WGS) entry which is preliminary data.</text>
</comment>
<accession>A0ABQ8LYI0</accession>
<organism evidence="11 12">
    <name type="scientific">Labeo rohita</name>
    <name type="common">Indian major carp</name>
    <name type="synonym">Cyprinus rohita</name>
    <dbReference type="NCBI Taxonomy" id="84645"/>
    <lineage>
        <taxon>Eukaryota</taxon>
        <taxon>Metazoa</taxon>
        <taxon>Chordata</taxon>
        <taxon>Craniata</taxon>
        <taxon>Vertebrata</taxon>
        <taxon>Euteleostomi</taxon>
        <taxon>Actinopterygii</taxon>
        <taxon>Neopterygii</taxon>
        <taxon>Teleostei</taxon>
        <taxon>Ostariophysi</taxon>
        <taxon>Cypriniformes</taxon>
        <taxon>Cyprinidae</taxon>
        <taxon>Labeoninae</taxon>
        <taxon>Labeonini</taxon>
        <taxon>Labeo</taxon>
    </lineage>
</organism>
<sequence length="665" mass="74325">MERYIHDSLATGIIRPSSSPAGAGFFFVEKKDGSLRPCIDYRGLNDITVKNPLPLMSSAFELLQGATIFTKLDLRSAYHLVRIREGDEWKTAFNTHAGHFEYLVMPFKLPSGLPGTRQRRAQRHGRSAQTAFENLKSRFISAPILTTPDPSRQFIVEVDASEVGIGAVLSQRSPSDERIHPCAFFSHRLTPTERNYDIGNRELLAVKLALEEWRHWLEGAGFPFIVWTDHKNLEYIRTAKRMNSRQARWSLFFGRFRFTISYRPGSKNGKPDALSRIFEAKASPAPPLWLFCTPNGWWWRRSSGGVESRVRTALGDATVPAGCPESLLFVPESVQTSVLQWGHSSSLACHPGATRTHRLIKQRFWWPSMARDARRFVSACPICAAGKGSNRPPAGLLQPLSVPSRPWSHIAMDFVTGLPPSNGKTVVLTVVDRFSKATHFIPLPKLPSARETATIVLDHVFCIHGLPVDVVSDRGPQFVSRFWTEFCRQLGATASLSFGYHPQTNGQAERANQDLESVLRCVASAEPSSWSSRLTMVEYAHNSLPVSSTGLSPFQCCLGYQPPLFPSQESDAVVPSTHAFVQRCLRTWRIAREALTRTGERNKALADRHCIKPPPYVCGQKVWLSSKDINVRLPSRKLGPKFVGPFIITKVLSPVTVRLKLTPPV</sequence>
<feature type="domain" description="Integrase catalytic" evidence="10">
    <location>
        <begin position="402"/>
        <end position="561"/>
    </location>
</feature>
<keyword evidence="7" id="KW-0378">Hydrolase</keyword>
<dbReference type="Gene3D" id="3.30.70.270">
    <property type="match status" value="1"/>
</dbReference>
<keyword evidence="5" id="KW-0540">Nuclease</keyword>
<evidence type="ECO:0000256" key="6">
    <source>
        <dbReference type="ARBA" id="ARBA00022759"/>
    </source>
</evidence>
<dbReference type="PANTHER" id="PTHR37984">
    <property type="entry name" value="PROTEIN CBG26694"/>
    <property type="match status" value="1"/>
</dbReference>
<dbReference type="Pfam" id="PF00078">
    <property type="entry name" value="RVT_1"/>
    <property type="match status" value="1"/>
</dbReference>
<keyword evidence="8" id="KW-0695">RNA-directed DNA polymerase</keyword>
<evidence type="ECO:0000256" key="3">
    <source>
        <dbReference type="ARBA" id="ARBA00022679"/>
    </source>
</evidence>
<evidence type="ECO:0000256" key="2">
    <source>
        <dbReference type="ARBA" id="ARBA00012180"/>
    </source>
</evidence>
<keyword evidence="4" id="KW-0548">Nucleotidyltransferase</keyword>
<dbReference type="PROSITE" id="PS50994">
    <property type="entry name" value="INTEGRASE"/>
    <property type="match status" value="1"/>
</dbReference>
<evidence type="ECO:0000256" key="7">
    <source>
        <dbReference type="ARBA" id="ARBA00022801"/>
    </source>
</evidence>
<dbReference type="Gene3D" id="3.30.420.10">
    <property type="entry name" value="Ribonuclease H-like superfamily/Ribonuclease H"/>
    <property type="match status" value="1"/>
</dbReference>
<proteinExistence type="inferred from homology"/>
<dbReference type="Pfam" id="PF17917">
    <property type="entry name" value="RT_RNaseH"/>
    <property type="match status" value="1"/>
</dbReference>
<dbReference type="EMBL" id="JACTAM010000016">
    <property type="protein sequence ID" value="KAI2655704.1"/>
    <property type="molecule type" value="Genomic_DNA"/>
</dbReference>
<name>A0ABQ8LYI0_LABRO</name>
<dbReference type="InterPro" id="IPR050951">
    <property type="entry name" value="Retrovirus_Pol_polyprotein"/>
</dbReference>
<dbReference type="EC" id="3.1.26.4" evidence="2"/>
<dbReference type="Proteomes" id="UP000830375">
    <property type="component" value="Unassembled WGS sequence"/>
</dbReference>
<evidence type="ECO:0000313" key="11">
    <source>
        <dbReference type="EMBL" id="KAI2655704.1"/>
    </source>
</evidence>
<evidence type="ECO:0000256" key="5">
    <source>
        <dbReference type="ARBA" id="ARBA00022722"/>
    </source>
</evidence>
<dbReference type="Pfam" id="PF00665">
    <property type="entry name" value="rve"/>
    <property type="match status" value="1"/>
</dbReference>
<comment type="similarity">
    <text evidence="1">Belongs to the beta type-B retroviral polymerase family. HERV class-II K(HML-2) pol subfamily.</text>
</comment>
<dbReference type="Gene3D" id="3.10.10.10">
    <property type="entry name" value="HIV Type 1 Reverse Transcriptase, subunit A, domain 1"/>
    <property type="match status" value="1"/>
</dbReference>
<evidence type="ECO:0000256" key="4">
    <source>
        <dbReference type="ARBA" id="ARBA00022695"/>
    </source>
</evidence>
<dbReference type="InterPro" id="IPR043128">
    <property type="entry name" value="Rev_trsase/Diguanyl_cyclase"/>
</dbReference>
<dbReference type="Gene3D" id="1.10.340.70">
    <property type="match status" value="1"/>
</dbReference>
<reference evidence="11 12" key="1">
    <citation type="submission" date="2022-01" db="EMBL/GenBank/DDBJ databases">
        <title>A high-quality chromosome-level genome assembly of rohu carp, Labeo rohita.</title>
        <authorList>
            <person name="Arick M.A. II"/>
            <person name="Hsu C.-Y."/>
            <person name="Magbanua Z."/>
            <person name="Pechanova O."/>
            <person name="Grover C."/>
            <person name="Miller E."/>
            <person name="Thrash A."/>
            <person name="Ezzel L."/>
            <person name="Alam S."/>
            <person name="Benzie J."/>
            <person name="Hamilton M."/>
            <person name="Karsi A."/>
            <person name="Lawrence M.L."/>
            <person name="Peterson D.G."/>
        </authorList>
    </citation>
    <scope>NUCLEOTIDE SEQUENCE [LARGE SCALE GENOMIC DNA]</scope>
    <source>
        <strain evidence="12">BAU-BD-2019</strain>
        <tissue evidence="11">Blood</tissue>
    </source>
</reference>
<keyword evidence="12" id="KW-1185">Reference proteome</keyword>
<dbReference type="SUPFAM" id="SSF56672">
    <property type="entry name" value="DNA/RNA polymerases"/>
    <property type="match status" value="1"/>
</dbReference>
<dbReference type="InterPro" id="IPR043502">
    <property type="entry name" value="DNA/RNA_pol_sf"/>
</dbReference>
<dbReference type="InterPro" id="IPR036397">
    <property type="entry name" value="RNaseH_sf"/>
</dbReference>
<dbReference type="CDD" id="cd01647">
    <property type="entry name" value="RT_LTR"/>
    <property type="match status" value="1"/>
</dbReference>
<evidence type="ECO:0000256" key="1">
    <source>
        <dbReference type="ARBA" id="ARBA00010879"/>
    </source>
</evidence>
<dbReference type="Pfam" id="PF17921">
    <property type="entry name" value="Integrase_H2C2"/>
    <property type="match status" value="1"/>
</dbReference>
<dbReference type="InterPro" id="IPR012337">
    <property type="entry name" value="RNaseH-like_sf"/>
</dbReference>
<dbReference type="Gene3D" id="3.10.20.370">
    <property type="match status" value="1"/>
</dbReference>
<gene>
    <name evidence="11" type="ORF">H4Q32_024301</name>
</gene>
<dbReference type="InterPro" id="IPR000477">
    <property type="entry name" value="RT_dom"/>
</dbReference>
<keyword evidence="3" id="KW-0808">Transferase</keyword>
<evidence type="ECO:0000256" key="9">
    <source>
        <dbReference type="ARBA" id="ARBA00039658"/>
    </source>
</evidence>
<dbReference type="PANTHER" id="PTHR37984:SF15">
    <property type="entry name" value="INTEGRASE CATALYTIC DOMAIN-CONTAINING PROTEIN"/>
    <property type="match status" value="1"/>
</dbReference>
<dbReference type="InterPro" id="IPR001584">
    <property type="entry name" value="Integrase_cat-core"/>
</dbReference>
<evidence type="ECO:0000256" key="8">
    <source>
        <dbReference type="ARBA" id="ARBA00022918"/>
    </source>
</evidence>
<dbReference type="InterPro" id="IPR041373">
    <property type="entry name" value="RT_RNaseH"/>
</dbReference>
<dbReference type="SUPFAM" id="SSF53098">
    <property type="entry name" value="Ribonuclease H-like"/>
    <property type="match status" value="1"/>
</dbReference>